<dbReference type="Pfam" id="PF00254">
    <property type="entry name" value="FKBP_C"/>
    <property type="match status" value="1"/>
</dbReference>
<evidence type="ECO:0000256" key="6">
    <source>
        <dbReference type="RuleBase" id="RU003915"/>
    </source>
</evidence>
<evidence type="ECO:0000259" key="7">
    <source>
        <dbReference type="PROSITE" id="PS50059"/>
    </source>
</evidence>
<keyword evidence="3 5" id="KW-0697">Rotamase</keyword>
<dbReference type="Pfam" id="PF01346">
    <property type="entry name" value="FKBP_N"/>
    <property type="match status" value="1"/>
</dbReference>
<gene>
    <name evidence="8" type="ORF">O3P16_02045</name>
</gene>
<dbReference type="PANTHER" id="PTHR43811:SF19">
    <property type="entry name" value="39 KDA FK506-BINDING NUCLEAR PROTEIN"/>
    <property type="match status" value="1"/>
</dbReference>
<evidence type="ECO:0000256" key="4">
    <source>
        <dbReference type="ARBA" id="ARBA00023235"/>
    </source>
</evidence>
<dbReference type="InterPro" id="IPR046357">
    <property type="entry name" value="PPIase_dom_sf"/>
</dbReference>
<keyword evidence="4 5" id="KW-0413">Isomerase</keyword>
<evidence type="ECO:0000256" key="5">
    <source>
        <dbReference type="PROSITE-ProRule" id="PRU00277"/>
    </source>
</evidence>
<comment type="caution">
    <text evidence="8">The sequence shown here is derived from an EMBL/GenBank/DDBJ whole genome shotgun (WGS) entry which is preliminary data.</text>
</comment>
<evidence type="ECO:0000256" key="3">
    <source>
        <dbReference type="ARBA" id="ARBA00023110"/>
    </source>
</evidence>
<dbReference type="PROSITE" id="PS50059">
    <property type="entry name" value="FKBP_PPIASE"/>
    <property type="match status" value="1"/>
</dbReference>
<protein>
    <recommendedName>
        <fullName evidence="6">Peptidyl-prolyl cis-trans isomerase</fullName>
        <ecNumber evidence="6">5.2.1.8</ecNumber>
    </recommendedName>
</protein>
<accession>A0ABT4UFN1</accession>
<evidence type="ECO:0000313" key="9">
    <source>
        <dbReference type="Proteomes" id="UP001210231"/>
    </source>
</evidence>
<dbReference type="Gene3D" id="3.10.50.40">
    <property type="match status" value="1"/>
</dbReference>
<dbReference type="PANTHER" id="PTHR43811">
    <property type="entry name" value="FKBP-TYPE PEPTIDYL-PROLYL CIS-TRANS ISOMERASE FKPA"/>
    <property type="match status" value="1"/>
</dbReference>
<organism evidence="8 9">
    <name type="scientific">Polluticaenibacter yanchengensis</name>
    <dbReference type="NCBI Taxonomy" id="3014562"/>
    <lineage>
        <taxon>Bacteria</taxon>
        <taxon>Pseudomonadati</taxon>
        <taxon>Bacteroidota</taxon>
        <taxon>Chitinophagia</taxon>
        <taxon>Chitinophagales</taxon>
        <taxon>Chitinophagaceae</taxon>
        <taxon>Polluticaenibacter</taxon>
    </lineage>
</organism>
<name>A0ABT4UFN1_9BACT</name>
<dbReference type="InterPro" id="IPR000774">
    <property type="entry name" value="PPIase_FKBP_N"/>
</dbReference>
<keyword evidence="9" id="KW-1185">Reference proteome</keyword>
<evidence type="ECO:0000256" key="1">
    <source>
        <dbReference type="ARBA" id="ARBA00000971"/>
    </source>
</evidence>
<dbReference type="EC" id="5.2.1.8" evidence="6"/>
<sequence>MSLFDKLQAKTRETLQKEIDRGRAFLEENKKRPEVTETASGLQYEVLVQGDGPKPGSANAKVTTHYTGTTIDGKVFDSSVQRGQPLSFGLNQVISGWTEGLQLMPVGSKYKFYLPYNLAYGERGAGRDIPGGATLIFEVELFNTSH</sequence>
<evidence type="ECO:0000313" key="8">
    <source>
        <dbReference type="EMBL" id="MDA3613575.1"/>
    </source>
</evidence>
<comment type="catalytic activity">
    <reaction evidence="1 5 6">
        <text>[protein]-peptidylproline (omega=180) = [protein]-peptidylproline (omega=0)</text>
        <dbReference type="Rhea" id="RHEA:16237"/>
        <dbReference type="Rhea" id="RHEA-COMP:10747"/>
        <dbReference type="Rhea" id="RHEA-COMP:10748"/>
        <dbReference type="ChEBI" id="CHEBI:83833"/>
        <dbReference type="ChEBI" id="CHEBI:83834"/>
        <dbReference type="EC" id="5.2.1.8"/>
    </reaction>
</comment>
<dbReference type="Proteomes" id="UP001210231">
    <property type="component" value="Unassembled WGS sequence"/>
</dbReference>
<dbReference type="GO" id="GO:0016853">
    <property type="term" value="F:isomerase activity"/>
    <property type="evidence" value="ECO:0007669"/>
    <property type="project" value="UniProtKB-KW"/>
</dbReference>
<dbReference type="InterPro" id="IPR001179">
    <property type="entry name" value="PPIase_FKBP_dom"/>
</dbReference>
<dbReference type="RefSeq" id="WP_407029905.1">
    <property type="nucleotide sequence ID" value="NZ_JAQGEF010000002.1"/>
</dbReference>
<dbReference type="SUPFAM" id="SSF54534">
    <property type="entry name" value="FKBP-like"/>
    <property type="match status" value="1"/>
</dbReference>
<dbReference type="EMBL" id="JAQGEF010000002">
    <property type="protein sequence ID" value="MDA3613575.1"/>
    <property type="molecule type" value="Genomic_DNA"/>
</dbReference>
<comment type="similarity">
    <text evidence="2 6">Belongs to the FKBP-type PPIase family.</text>
</comment>
<reference evidence="8 9" key="1">
    <citation type="submission" date="2022-12" db="EMBL/GenBank/DDBJ databases">
        <title>Chitinophagaceae gen. sp. nov., a new member of the family Chitinophagaceae, isolated from soil in a chemical factory.</title>
        <authorList>
            <person name="Ke Z."/>
        </authorList>
    </citation>
    <scope>NUCLEOTIDE SEQUENCE [LARGE SCALE GENOMIC DNA]</scope>
    <source>
        <strain evidence="8 9">LY-5</strain>
    </source>
</reference>
<proteinExistence type="inferred from homology"/>
<evidence type="ECO:0000256" key="2">
    <source>
        <dbReference type="ARBA" id="ARBA00006577"/>
    </source>
</evidence>
<feature type="domain" description="PPIase FKBP-type" evidence="7">
    <location>
        <begin position="59"/>
        <end position="145"/>
    </location>
</feature>